<dbReference type="Pfam" id="PF04994">
    <property type="entry name" value="TfoX_C"/>
    <property type="match status" value="1"/>
</dbReference>
<dbReference type="PANTHER" id="PTHR36121">
    <property type="entry name" value="PROTEIN SXY"/>
    <property type="match status" value="1"/>
</dbReference>
<proteinExistence type="predicted"/>
<accession>A0A0A7RY13</accession>
<keyword evidence="5" id="KW-1185">Reference proteome</keyword>
<dbReference type="GO" id="GO:0030420">
    <property type="term" value="P:establishment of competence for transformation"/>
    <property type="evidence" value="ECO:0007669"/>
    <property type="project" value="InterPro"/>
</dbReference>
<dbReference type="EMBL" id="CP009056">
    <property type="protein sequence ID" value="AJA44199.1"/>
    <property type="molecule type" value="Genomic_DNA"/>
</dbReference>
<dbReference type="EMBL" id="QGLM01000005">
    <property type="protein sequence ID" value="PXY96532.1"/>
    <property type="molecule type" value="Genomic_DNA"/>
</dbReference>
<evidence type="ECO:0000313" key="3">
    <source>
        <dbReference type="EMBL" id="AJA44199.1"/>
    </source>
</evidence>
<dbReference type="InterPro" id="IPR026256">
    <property type="entry name" value="TfoX-like_gammaprotbact"/>
</dbReference>
<name>A0A0A7RY13_FRIPE</name>
<protein>
    <submittedName>
        <fullName evidence="3">Regulator protein</fullName>
    </submittedName>
</protein>
<dbReference type="STRING" id="1267021.FPB0191_00361"/>
<evidence type="ECO:0000313" key="4">
    <source>
        <dbReference type="EMBL" id="PXY96532.1"/>
    </source>
</evidence>
<dbReference type="KEGG" id="fpp:FPB0191_00361"/>
<dbReference type="InterPro" id="IPR047525">
    <property type="entry name" value="TfoX-like"/>
</dbReference>
<evidence type="ECO:0000313" key="6">
    <source>
        <dbReference type="Proteomes" id="UP000247838"/>
    </source>
</evidence>
<evidence type="ECO:0000259" key="1">
    <source>
        <dbReference type="Pfam" id="PF04993"/>
    </source>
</evidence>
<dbReference type="OrthoDB" id="4225809at2"/>
<dbReference type="Gene3D" id="1.10.150.20">
    <property type="entry name" value="5' to 3' exonuclease, C-terminal subdomain"/>
    <property type="match status" value="1"/>
</dbReference>
<dbReference type="Gene3D" id="3.30.1460.30">
    <property type="entry name" value="YgaC/TfoX-N like chaperone"/>
    <property type="match status" value="1"/>
</dbReference>
<gene>
    <name evidence="4" type="ORF">DKK76_01700</name>
    <name evidence="3" type="ORF">FPB0191_00361</name>
</gene>
<organism evidence="3 5">
    <name type="scientific">Frischella perrara</name>
    <dbReference type="NCBI Taxonomy" id="1267021"/>
    <lineage>
        <taxon>Bacteria</taxon>
        <taxon>Pseudomonadati</taxon>
        <taxon>Pseudomonadota</taxon>
        <taxon>Gammaproteobacteria</taxon>
        <taxon>Orbales</taxon>
        <taxon>Orbaceae</taxon>
        <taxon>Frischella</taxon>
    </lineage>
</organism>
<reference evidence="3 5" key="1">
    <citation type="journal article" date="2014" name="Appl. Environ. Microbiol.">
        <title>Gut symbionts from distinct hosts exhibit genotoxic activity via divergent colibactin biosynthetic pathways.</title>
        <authorList>
            <person name="Engel P."/>
            <person name="Vizcaino M.I."/>
            <person name="Crawford J.M."/>
        </authorList>
    </citation>
    <scope>NUCLEOTIDE SEQUENCE [LARGE SCALE GENOMIC DNA]</scope>
    <source>
        <strain evidence="3 5">PEB0191</strain>
    </source>
</reference>
<dbReference type="Pfam" id="PF04993">
    <property type="entry name" value="TfoX_N"/>
    <property type="match status" value="1"/>
</dbReference>
<dbReference type="Proteomes" id="UP000030901">
    <property type="component" value="Chromosome"/>
</dbReference>
<dbReference type="RefSeq" id="WP_039103565.1">
    <property type="nucleotide sequence ID" value="NZ_CALYQC010000008.1"/>
</dbReference>
<dbReference type="InterPro" id="IPR007077">
    <property type="entry name" value="TfoX_C"/>
</dbReference>
<dbReference type="InterPro" id="IPR007076">
    <property type="entry name" value="TfoX_N"/>
</dbReference>
<dbReference type="SUPFAM" id="SSF159894">
    <property type="entry name" value="YgaC/TfoX-N like"/>
    <property type="match status" value="1"/>
</dbReference>
<dbReference type="AlphaFoldDB" id="A0A0A7RY13"/>
<dbReference type="PIRSF" id="PIRSF028788">
    <property type="entry name" value="TfoX_Sxy"/>
    <property type="match status" value="1"/>
</dbReference>
<reference evidence="4 6" key="2">
    <citation type="submission" date="2018-05" db="EMBL/GenBank/DDBJ databases">
        <title>Reference genomes for bee gut microbiota database.</title>
        <authorList>
            <person name="Ellegaard K.M."/>
        </authorList>
    </citation>
    <scope>NUCLEOTIDE SEQUENCE [LARGE SCALE GENOMIC DNA]</scope>
    <source>
        <strain evidence="4 6">ESL0167</strain>
    </source>
</reference>
<feature type="domain" description="TfoX C-terminal" evidence="2">
    <location>
        <begin position="122"/>
        <end position="199"/>
    </location>
</feature>
<dbReference type="HOGENOM" id="CLU_094990_0_0_6"/>
<evidence type="ECO:0000313" key="5">
    <source>
        <dbReference type="Proteomes" id="UP000030901"/>
    </source>
</evidence>
<feature type="domain" description="TfoX N-terminal" evidence="1">
    <location>
        <begin position="24"/>
        <end position="105"/>
    </location>
</feature>
<dbReference type="PANTHER" id="PTHR36121:SF1">
    <property type="entry name" value="PROTEIN SXY"/>
    <property type="match status" value="1"/>
</dbReference>
<sequence>MINNDYKNIIIRILTEILQYDEELITTKALFGGSGICYKDIIFGWFYNDQFYLRGHPDYLTMMIELKMEPLILEVGVRNKLLQYYQVTKELWQNEAKLIKIIQMVVEISQQEKISKRQIREARIKDLPNMTLSLERILFKAGVINIDLLRQLGPFKVYYKLQQQNKHISKNILFSLYCALEGVHVAILTEEKRCQLMEEYNSFINKKNNE</sequence>
<evidence type="ECO:0000259" key="2">
    <source>
        <dbReference type="Pfam" id="PF04994"/>
    </source>
</evidence>
<dbReference type="Proteomes" id="UP000247838">
    <property type="component" value="Unassembled WGS sequence"/>
</dbReference>